<dbReference type="PANTHER" id="PTHR23079">
    <property type="entry name" value="RNA-DEPENDENT RNA POLYMERASE"/>
    <property type="match status" value="1"/>
</dbReference>
<evidence type="ECO:0000256" key="2">
    <source>
        <dbReference type="SAM" id="MobiDB-lite"/>
    </source>
</evidence>
<comment type="similarity">
    <text evidence="1">Belongs to the RdRP family.</text>
</comment>
<dbReference type="GO" id="GO:0030422">
    <property type="term" value="P:siRNA processing"/>
    <property type="evidence" value="ECO:0007669"/>
    <property type="project" value="TreeGrafter"/>
</dbReference>
<keyword evidence="1 5" id="KW-0696">RNA-directed RNA polymerase</keyword>
<dbReference type="PANTHER" id="PTHR23079:SF17">
    <property type="entry name" value="RNA-DEPENDENT RNA POLYMERASE"/>
    <property type="match status" value="1"/>
</dbReference>
<dbReference type="Proteomes" id="UP000011086">
    <property type="component" value="Unassembled WGS sequence"/>
</dbReference>
<gene>
    <name evidence="5" type="ORF">OOU_Y34scaffold00062g4</name>
</gene>
<dbReference type="GO" id="GO:0031380">
    <property type="term" value="C:nuclear RNA-directed RNA polymerase complex"/>
    <property type="evidence" value="ECO:0007669"/>
    <property type="project" value="TreeGrafter"/>
</dbReference>
<reference evidence="5" key="1">
    <citation type="journal article" date="2012" name="PLoS Genet.">
        <title>Comparative analysis of the genomes of two field isolates of the rice blast fungus Magnaporthe oryzae.</title>
        <authorList>
            <person name="Xue M."/>
            <person name="Yang J."/>
            <person name="Li Z."/>
            <person name="Hu S."/>
            <person name="Yao N."/>
            <person name="Dean R.A."/>
            <person name="Zhao W."/>
            <person name="Shen M."/>
            <person name="Zhang H."/>
            <person name="Li C."/>
            <person name="Liu L."/>
            <person name="Cao L."/>
            <person name="Xu X."/>
            <person name="Xing Y."/>
            <person name="Hsiang T."/>
            <person name="Zhang Z."/>
            <person name="Xu J.R."/>
            <person name="Peng Y.L."/>
        </authorList>
    </citation>
    <scope>NUCLEOTIDE SEQUENCE</scope>
    <source>
        <strain evidence="5">Y34</strain>
    </source>
</reference>
<dbReference type="Pfam" id="PF25358">
    <property type="entry name" value="PH_fung_RdRP"/>
    <property type="match status" value="1"/>
</dbReference>
<feature type="region of interest" description="Disordered" evidence="2">
    <location>
        <begin position="70"/>
        <end position="95"/>
    </location>
</feature>
<protein>
    <recommendedName>
        <fullName evidence="1">RNA-dependent RNA polymerase</fullName>
        <ecNumber evidence="1">2.7.7.48</ecNumber>
    </recommendedName>
</protein>
<keyword evidence="1" id="KW-0694">RNA-binding</keyword>
<sequence length="1338" mass="151471">MEVFLSGLPTEQLTARSLEQQLTPLILKLGIGKHDFGCEKAARSKFANLTFRHPEQARLFLRHYGEVPESSTNKISSLPQGQAQPSPFGRDRAPRSTARLRLLGKPIWCRKSIRAVNPITLRGMDESHRRHQEKESKALTGHRDQDKHQHGVDFDVMGVACGHYAFVSQQLAYFPEREWPWMCKASFTKLNLHVRRSDGTIRMRIPLSTIHEIVWYTHDDRQGTLTLTLDSVPWFLTEECTLDDLMARIAIGSGKIKENQQNRMQALDEQHAEIVGTCLTYHFNISSHSISRDIKMLERKSFTNITRYKLAIWNTPHPTLGSFKDKALQLRQELKAATSASINSGKSLPHSHLFVLQALFYNGYLHPATVLEILHQLFRRFYEDRLSGRTFIAPEAVKSLMDAECIPWPSPYEDPEYFEVSSLMKWIYEKNEEFQGGFDLRTGQLRQNSNLTHIYRVVVTPTRITLHGPEIENKNRVLRKYPKHQDCFVRVQFCDENTQDIRFSPKISYDRVYSRFLDVLNRGIQIAGRVYNFLGFSHSSLRTHSAWFSAPFFDQGSQHTHASIIKSLGEFSSIQCPAKCAARIGQAFSETPSVVDLRDHDVEVVTHFPDITNRDGSRVFSDGVGKISESMMHIIWENIPMKKNAPTCFQVRWGGAKGMLALDMTLKGTKVCFRDSMTKFESDDVHQLEICDSGSKPIPLVLNRQMIKILEDMGTDRSWFMRLQSYRLQELRSITASAYNTWHFLDAQNVGQAIKLGKFINFADKHGMDYRTDDFMRSVVEAVVLRELRLLKHKARIPVKYGKTLFGIIDETGYLREGEVVISFGFSQTGEDQPTPPQDGQIVIVTRSPALHPGDIQIAKQVVPPPSHPLSHHINCIIFSQHGQRDLPSQLSGGDLDGDIYNVIWDGDAMPKETFDPADYPRVEAQDIGRRVVSADMAQFFIDFMKTDHLGVIATRHVILADQLDDGTLSQECRTLAGLHSTAVDFSKSGIPAELKALPRANKFRPDFLSPGPITNYHDKGKITLEEYTISEEAEEEEEEGDGPRYGYYRSEKVLGQLYREIDEEKIWNENIRVAVDHNKPSFWETFIDWAIKSAATVGAVSWPVRIDSARRLKSAYDDHVRGHMSKYSDHPVNPISEREVFIGAILNKTGVQTHRQRDASHKLRDEFERTANHFARQMRMGNEGPDCVPLTGYMAELGPSAALDLCLACVCVASEQDVPLVASRLGISKSPSRRAAGRNGRKDGENSELQSFRLVAATQFLRELRVKERELGVGEAGGKGGGGFQLQIGPALQVGKVVNSSVWWLCKGMGIFGSHEFGGKRYPEDVGLKYSKAGELH</sequence>
<evidence type="ECO:0000313" key="5">
    <source>
        <dbReference type="EMBL" id="ELQ44707.1"/>
    </source>
</evidence>
<organism evidence="5">
    <name type="scientific">Pyricularia oryzae (strain Y34)</name>
    <name type="common">Rice blast fungus</name>
    <name type="synonym">Magnaporthe oryzae</name>
    <dbReference type="NCBI Taxonomy" id="1143189"/>
    <lineage>
        <taxon>Eukaryota</taxon>
        <taxon>Fungi</taxon>
        <taxon>Dikarya</taxon>
        <taxon>Ascomycota</taxon>
        <taxon>Pezizomycotina</taxon>
        <taxon>Sordariomycetes</taxon>
        <taxon>Sordariomycetidae</taxon>
        <taxon>Magnaporthales</taxon>
        <taxon>Pyriculariaceae</taxon>
        <taxon>Pyricularia</taxon>
    </lineage>
</organism>
<evidence type="ECO:0000259" key="4">
    <source>
        <dbReference type="Pfam" id="PF25358"/>
    </source>
</evidence>
<dbReference type="EC" id="2.7.7.48" evidence="1"/>
<dbReference type="InterPro" id="IPR057503">
    <property type="entry name" value="PH_RdRP"/>
</dbReference>
<proteinExistence type="inferred from homology"/>
<comment type="catalytic activity">
    <reaction evidence="1">
        <text>RNA(n) + a ribonucleoside 5'-triphosphate = RNA(n+1) + diphosphate</text>
        <dbReference type="Rhea" id="RHEA:21248"/>
        <dbReference type="Rhea" id="RHEA-COMP:14527"/>
        <dbReference type="Rhea" id="RHEA-COMP:17342"/>
        <dbReference type="ChEBI" id="CHEBI:33019"/>
        <dbReference type="ChEBI" id="CHEBI:61557"/>
        <dbReference type="ChEBI" id="CHEBI:140395"/>
        <dbReference type="EC" id="2.7.7.48"/>
    </reaction>
</comment>
<evidence type="ECO:0000259" key="3">
    <source>
        <dbReference type="Pfam" id="PF05183"/>
    </source>
</evidence>
<feature type="compositionally biased region" description="Polar residues" evidence="2">
    <location>
        <begin position="70"/>
        <end position="85"/>
    </location>
</feature>
<keyword evidence="1" id="KW-0808">Transferase</keyword>
<dbReference type="InterPro" id="IPR057596">
    <property type="entry name" value="RDRP_core"/>
</dbReference>
<dbReference type="GO" id="GO:0003723">
    <property type="term" value="F:RNA binding"/>
    <property type="evidence" value="ECO:0007669"/>
    <property type="project" value="UniProtKB-KW"/>
</dbReference>
<dbReference type="GO" id="GO:0003968">
    <property type="term" value="F:RNA-directed RNA polymerase activity"/>
    <property type="evidence" value="ECO:0007669"/>
    <property type="project" value="UniProtKB-KW"/>
</dbReference>
<dbReference type="EMBL" id="JH793309">
    <property type="protein sequence ID" value="ELQ44707.1"/>
    <property type="molecule type" value="Genomic_DNA"/>
</dbReference>
<feature type="region of interest" description="Disordered" evidence="2">
    <location>
        <begin position="125"/>
        <end position="147"/>
    </location>
</feature>
<feature type="domain" description="RDRP core" evidence="3">
    <location>
        <begin position="459"/>
        <end position="1062"/>
    </location>
</feature>
<evidence type="ECO:0000256" key="1">
    <source>
        <dbReference type="RuleBase" id="RU363098"/>
    </source>
</evidence>
<dbReference type="InterPro" id="IPR007855">
    <property type="entry name" value="RDRP"/>
</dbReference>
<keyword evidence="1" id="KW-0548">Nucleotidyltransferase</keyword>
<name>A0AA97PRY0_PYRO3</name>
<feature type="domain" description="RdRP-like PH" evidence="4">
    <location>
        <begin position="153"/>
        <end position="300"/>
    </location>
</feature>
<accession>A0AA97PRY0</accession>
<dbReference type="Pfam" id="PF05183">
    <property type="entry name" value="RdRP"/>
    <property type="match status" value="1"/>
</dbReference>